<dbReference type="EMBL" id="CP094970">
    <property type="protein sequence ID" value="UYM05984.1"/>
    <property type="molecule type" value="Genomic_DNA"/>
</dbReference>
<keyword evidence="1" id="KW-1133">Transmembrane helix</keyword>
<proteinExistence type="predicted"/>
<name>A0AA46YLV7_9ACTN</name>
<feature type="transmembrane region" description="Helical" evidence="1">
    <location>
        <begin position="40"/>
        <end position="63"/>
    </location>
</feature>
<evidence type="ECO:0000313" key="3">
    <source>
        <dbReference type="Proteomes" id="UP001164390"/>
    </source>
</evidence>
<keyword evidence="1" id="KW-0472">Membrane</keyword>
<keyword evidence="1" id="KW-0812">Transmembrane</keyword>
<dbReference type="AlphaFoldDB" id="A0AA46YLV7"/>
<dbReference type="RefSeq" id="WP_271634830.1">
    <property type="nucleotide sequence ID" value="NZ_CP094970.1"/>
</dbReference>
<accession>A0AA46YLV7</accession>
<keyword evidence="3" id="KW-1185">Reference proteome</keyword>
<evidence type="ECO:0000313" key="2">
    <source>
        <dbReference type="EMBL" id="UYM05984.1"/>
    </source>
</evidence>
<reference evidence="2" key="1">
    <citation type="submission" date="2022-01" db="EMBL/GenBank/DDBJ databases">
        <title>Nocardioidaceae gen. sp. A5X3R13.</title>
        <authorList>
            <person name="Lopez Marin M.A."/>
            <person name="Uhlik O."/>
        </authorList>
    </citation>
    <scope>NUCLEOTIDE SEQUENCE</scope>
    <source>
        <strain evidence="2">A5X3R13</strain>
    </source>
</reference>
<organism evidence="2 3">
    <name type="scientific">Solicola gregarius</name>
    <dbReference type="NCBI Taxonomy" id="2908642"/>
    <lineage>
        <taxon>Bacteria</taxon>
        <taxon>Bacillati</taxon>
        <taxon>Actinomycetota</taxon>
        <taxon>Actinomycetes</taxon>
        <taxon>Propionibacteriales</taxon>
        <taxon>Nocardioidaceae</taxon>
        <taxon>Solicola</taxon>
    </lineage>
</organism>
<feature type="transmembrane region" description="Helical" evidence="1">
    <location>
        <begin position="12"/>
        <end position="34"/>
    </location>
</feature>
<dbReference type="KEGG" id="sgrg:L0C25_02605"/>
<protein>
    <submittedName>
        <fullName evidence="2">AtpZ/AtpI family protein</fullName>
    </submittedName>
</protein>
<dbReference type="Proteomes" id="UP001164390">
    <property type="component" value="Chromosome"/>
</dbReference>
<dbReference type="Pfam" id="PF09527">
    <property type="entry name" value="ATPase_gene1"/>
    <property type="match status" value="1"/>
</dbReference>
<gene>
    <name evidence="2" type="ORF">L0C25_02605</name>
</gene>
<dbReference type="InterPro" id="IPR032820">
    <property type="entry name" value="ATPase_put"/>
</dbReference>
<sequence length="69" mass="7475">MSEPSPQRRSFDPWAAVGRIGGGVLFYGAIGYLLDRWWGTPFMVAIGVVLGAALGLYTVFATLRNTPDN</sequence>
<evidence type="ECO:0000256" key="1">
    <source>
        <dbReference type="SAM" id="Phobius"/>
    </source>
</evidence>